<dbReference type="PROSITE" id="PS51084">
    <property type="entry name" value="HIT_2"/>
    <property type="match status" value="1"/>
</dbReference>
<dbReference type="SUPFAM" id="SSF54197">
    <property type="entry name" value="HIT-like"/>
    <property type="match status" value="1"/>
</dbReference>
<accession>A0A9X3IV17</accession>
<reference evidence="5" key="1">
    <citation type="submission" date="2022-11" db="EMBL/GenBank/DDBJ databases">
        <title>Parathalassolutuus dongxingensis gen. nov., sp. nov., a novel member of family Oceanospirillaceae isolated from a coastal shrimp pond in Guangxi, China.</title>
        <authorList>
            <person name="Chen H."/>
        </authorList>
    </citation>
    <scope>NUCLEOTIDE SEQUENCE</scope>
    <source>
        <strain evidence="5">G-43</strain>
    </source>
</reference>
<keyword evidence="6" id="KW-1185">Reference proteome</keyword>
<feature type="active site" description="Tele-AMP-histidine intermediate" evidence="1">
    <location>
        <position position="102"/>
    </location>
</feature>
<dbReference type="AlphaFoldDB" id="A0A9X3IV17"/>
<gene>
    <name evidence="5" type="ORF">OUO13_16445</name>
</gene>
<evidence type="ECO:0000259" key="4">
    <source>
        <dbReference type="PROSITE" id="PS51084"/>
    </source>
</evidence>
<dbReference type="InterPro" id="IPR001310">
    <property type="entry name" value="Histidine_triad_HIT"/>
</dbReference>
<dbReference type="InterPro" id="IPR039384">
    <property type="entry name" value="HINT"/>
</dbReference>
<dbReference type="InterPro" id="IPR011146">
    <property type="entry name" value="HIT-like"/>
</dbReference>
<evidence type="ECO:0000256" key="3">
    <source>
        <dbReference type="PROSITE-ProRule" id="PRU00464"/>
    </source>
</evidence>
<protein>
    <submittedName>
        <fullName evidence="5">HIT family protein</fullName>
    </submittedName>
</protein>
<evidence type="ECO:0000256" key="1">
    <source>
        <dbReference type="PIRSR" id="PIRSR601310-1"/>
    </source>
</evidence>
<name>A0A9X3IV17_9GAMM</name>
<dbReference type="RefSeq" id="WP_283174970.1">
    <property type="nucleotide sequence ID" value="NZ_JAPNOA010000056.1"/>
</dbReference>
<comment type="caution">
    <text evidence="5">The sequence shown here is derived from an EMBL/GenBank/DDBJ whole genome shotgun (WGS) entry which is preliminary data.</text>
</comment>
<organism evidence="5 6">
    <name type="scientific">Parathalassolituus penaei</name>
    <dbReference type="NCBI Taxonomy" id="2997323"/>
    <lineage>
        <taxon>Bacteria</taxon>
        <taxon>Pseudomonadati</taxon>
        <taxon>Pseudomonadota</taxon>
        <taxon>Gammaproteobacteria</taxon>
        <taxon>Oceanospirillales</taxon>
        <taxon>Oceanospirillaceae</taxon>
        <taxon>Parathalassolituus</taxon>
    </lineage>
</organism>
<evidence type="ECO:0000313" key="5">
    <source>
        <dbReference type="EMBL" id="MCY0966773.1"/>
    </source>
</evidence>
<sequence length="140" mass="15368">MAYDPNNIFARILRGELPCIRLYEDDQTLSFMDIMPQLPGHALVIPKEPAVTIYELSDESMAACLRTAKKVGKALEQAFGFNGTSLFQLNGTEAGQTVPHVHFHVLPGAFLQSKALKGHAAEMADLAELEILAARVRSFL</sequence>
<dbReference type="InterPro" id="IPR036265">
    <property type="entry name" value="HIT-like_sf"/>
</dbReference>
<dbReference type="CDD" id="cd01277">
    <property type="entry name" value="HINT_subgroup"/>
    <property type="match status" value="1"/>
</dbReference>
<dbReference type="GO" id="GO:0003824">
    <property type="term" value="F:catalytic activity"/>
    <property type="evidence" value="ECO:0007669"/>
    <property type="project" value="InterPro"/>
</dbReference>
<dbReference type="EMBL" id="JAPNOA010000056">
    <property type="protein sequence ID" value="MCY0966773.1"/>
    <property type="molecule type" value="Genomic_DNA"/>
</dbReference>
<dbReference type="Gene3D" id="3.30.428.10">
    <property type="entry name" value="HIT-like"/>
    <property type="match status" value="1"/>
</dbReference>
<dbReference type="PANTHER" id="PTHR46648:SF1">
    <property type="entry name" value="ADENOSINE 5'-MONOPHOSPHORAMIDASE HNT1"/>
    <property type="match status" value="1"/>
</dbReference>
<evidence type="ECO:0000256" key="2">
    <source>
        <dbReference type="PIRSR" id="PIRSR601310-3"/>
    </source>
</evidence>
<dbReference type="PRINTS" id="PR00332">
    <property type="entry name" value="HISTRIAD"/>
</dbReference>
<feature type="domain" description="HIT" evidence="4">
    <location>
        <begin position="8"/>
        <end position="116"/>
    </location>
</feature>
<feature type="short sequence motif" description="Histidine triad motif" evidence="2 3">
    <location>
        <begin position="100"/>
        <end position="104"/>
    </location>
</feature>
<proteinExistence type="predicted"/>
<evidence type="ECO:0000313" key="6">
    <source>
        <dbReference type="Proteomes" id="UP001150830"/>
    </source>
</evidence>
<dbReference type="PANTHER" id="PTHR46648">
    <property type="entry name" value="HIT FAMILY PROTEIN 1"/>
    <property type="match status" value="1"/>
</dbReference>
<dbReference type="GO" id="GO:0009117">
    <property type="term" value="P:nucleotide metabolic process"/>
    <property type="evidence" value="ECO:0007669"/>
    <property type="project" value="TreeGrafter"/>
</dbReference>
<dbReference type="Proteomes" id="UP001150830">
    <property type="component" value="Unassembled WGS sequence"/>
</dbReference>
<dbReference type="Pfam" id="PF01230">
    <property type="entry name" value="HIT"/>
    <property type="match status" value="1"/>
</dbReference>